<dbReference type="InterPro" id="IPR001610">
    <property type="entry name" value="PAC"/>
</dbReference>
<dbReference type="PROSITE" id="PS50887">
    <property type="entry name" value="GGDEF"/>
    <property type="match status" value="1"/>
</dbReference>
<feature type="domain" description="PAC" evidence="4">
    <location>
        <begin position="566"/>
        <end position="619"/>
    </location>
</feature>
<dbReference type="Proteomes" id="UP001221189">
    <property type="component" value="Unassembled WGS sequence"/>
</dbReference>
<dbReference type="InterPro" id="IPR035965">
    <property type="entry name" value="PAS-like_dom_sf"/>
</dbReference>
<comment type="caution">
    <text evidence="7">The sequence shown here is derived from an EMBL/GenBank/DDBJ whole genome shotgun (WGS) entry which is preliminary data.</text>
</comment>
<feature type="domain" description="EAL" evidence="5">
    <location>
        <begin position="793"/>
        <end position="1048"/>
    </location>
</feature>
<dbReference type="SUPFAM" id="SSF55785">
    <property type="entry name" value="PYP-like sensor domain (PAS domain)"/>
    <property type="match status" value="2"/>
</dbReference>
<dbReference type="CDD" id="cd01948">
    <property type="entry name" value="EAL"/>
    <property type="match status" value="1"/>
</dbReference>
<accession>A0ABT5KF68</accession>
<dbReference type="Pfam" id="PF08448">
    <property type="entry name" value="PAS_4"/>
    <property type="match status" value="1"/>
</dbReference>
<dbReference type="SMART" id="SM00052">
    <property type="entry name" value="EAL"/>
    <property type="match status" value="1"/>
</dbReference>
<dbReference type="NCBIfam" id="TIGR00254">
    <property type="entry name" value="GGDEF"/>
    <property type="match status" value="1"/>
</dbReference>
<dbReference type="EMBL" id="JAQQXT010000006">
    <property type="protein sequence ID" value="MDC8772189.1"/>
    <property type="molecule type" value="Genomic_DNA"/>
</dbReference>
<dbReference type="InterPro" id="IPR043128">
    <property type="entry name" value="Rev_trsase/Diguanyl_cyclase"/>
</dbReference>
<evidence type="ECO:0000313" key="8">
    <source>
        <dbReference type="Proteomes" id="UP001221189"/>
    </source>
</evidence>
<evidence type="ECO:0000259" key="4">
    <source>
        <dbReference type="PROSITE" id="PS50113"/>
    </source>
</evidence>
<dbReference type="InterPro" id="IPR001633">
    <property type="entry name" value="EAL_dom"/>
</dbReference>
<gene>
    <name evidence="7" type="ORF">PRZ03_11460</name>
</gene>
<dbReference type="SMART" id="SM00267">
    <property type="entry name" value="GGDEF"/>
    <property type="match status" value="1"/>
</dbReference>
<dbReference type="Pfam" id="PF08447">
    <property type="entry name" value="PAS_3"/>
    <property type="match status" value="1"/>
</dbReference>
<keyword evidence="2" id="KW-1133">Transmembrane helix</keyword>
<dbReference type="PANTHER" id="PTHR44757">
    <property type="entry name" value="DIGUANYLATE CYCLASE DGCP"/>
    <property type="match status" value="1"/>
</dbReference>
<feature type="domain" description="GGDEF" evidence="6">
    <location>
        <begin position="651"/>
        <end position="784"/>
    </location>
</feature>
<dbReference type="NCBIfam" id="TIGR00229">
    <property type="entry name" value="sensory_box"/>
    <property type="match status" value="1"/>
</dbReference>
<feature type="domain" description="PAC" evidence="4">
    <location>
        <begin position="443"/>
        <end position="496"/>
    </location>
</feature>
<dbReference type="PROSITE" id="PS50113">
    <property type="entry name" value="PAC"/>
    <property type="match status" value="2"/>
</dbReference>
<dbReference type="Gene3D" id="3.30.450.20">
    <property type="entry name" value="PAS domain"/>
    <property type="match status" value="4"/>
</dbReference>
<feature type="domain" description="PAS" evidence="3">
    <location>
        <begin position="490"/>
        <end position="562"/>
    </location>
</feature>
<dbReference type="SMART" id="SM00091">
    <property type="entry name" value="PAS"/>
    <property type="match status" value="2"/>
</dbReference>
<dbReference type="InterPro" id="IPR000014">
    <property type="entry name" value="PAS"/>
</dbReference>
<feature type="region of interest" description="Disordered" evidence="1">
    <location>
        <begin position="1"/>
        <end position="27"/>
    </location>
</feature>
<evidence type="ECO:0000259" key="3">
    <source>
        <dbReference type="PROSITE" id="PS50112"/>
    </source>
</evidence>
<evidence type="ECO:0000259" key="5">
    <source>
        <dbReference type="PROSITE" id="PS50883"/>
    </source>
</evidence>
<evidence type="ECO:0000256" key="2">
    <source>
        <dbReference type="SAM" id="Phobius"/>
    </source>
</evidence>
<dbReference type="PANTHER" id="PTHR44757:SF2">
    <property type="entry name" value="BIOFILM ARCHITECTURE MAINTENANCE PROTEIN MBAA"/>
    <property type="match status" value="1"/>
</dbReference>
<proteinExistence type="predicted"/>
<feature type="domain" description="PAS" evidence="3">
    <location>
        <begin position="363"/>
        <end position="411"/>
    </location>
</feature>
<name>A0ABT5KF68_9BURK</name>
<dbReference type="InterPro" id="IPR013655">
    <property type="entry name" value="PAS_fold_3"/>
</dbReference>
<evidence type="ECO:0000313" key="7">
    <source>
        <dbReference type="EMBL" id="MDC8772189.1"/>
    </source>
</evidence>
<dbReference type="CDD" id="cd12914">
    <property type="entry name" value="PDC1_DGC_like"/>
    <property type="match status" value="1"/>
</dbReference>
<dbReference type="PROSITE" id="PS50112">
    <property type="entry name" value="PAS"/>
    <property type="match status" value="2"/>
</dbReference>
<dbReference type="InterPro" id="IPR000160">
    <property type="entry name" value="GGDEF_dom"/>
</dbReference>
<dbReference type="Gene3D" id="3.20.20.450">
    <property type="entry name" value="EAL domain"/>
    <property type="match status" value="1"/>
</dbReference>
<feature type="transmembrane region" description="Helical" evidence="2">
    <location>
        <begin position="33"/>
        <end position="53"/>
    </location>
</feature>
<reference evidence="7 8" key="1">
    <citation type="submission" date="2022-10" db="EMBL/GenBank/DDBJ databases">
        <title>Paucibacter sp. hw1 Genome sequencing.</title>
        <authorList>
            <person name="Park S."/>
        </authorList>
    </citation>
    <scope>NUCLEOTIDE SEQUENCE [LARGE SCALE GENOMIC DNA]</scope>
    <source>
        <strain evidence="8">hw1</strain>
    </source>
</reference>
<evidence type="ECO:0000259" key="6">
    <source>
        <dbReference type="PROSITE" id="PS50887"/>
    </source>
</evidence>
<dbReference type="Gene3D" id="3.30.70.270">
    <property type="match status" value="1"/>
</dbReference>
<dbReference type="RefSeq" id="WP_273600413.1">
    <property type="nucleotide sequence ID" value="NZ_JAQQXT010000006.1"/>
</dbReference>
<dbReference type="InterPro" id="IPR035919">
    <property type="entry name" value="EAL_sf"/>
</dbReference>
<dbReference type="InterPro" id="IPR029787">
    <property type="entry name" value="Nucleotide_cyclase"/>
</dbReference>
<dbReference type="PROSITE" id="PS50883">
    <property type="entry name" value="EAL"/>
    <property type="match status" value="1"/>
</dbReference>
<protein>
    <submittedName>
        <fullName evidence="7">EAL domain-containing protein</fullName>
    </submittedName>
</protein>
<dbReference type="InterPro" id="IPR000700">
    <property type="entry name" value="PAS-assoc_C"/>
</dbReference>
<evidence type="ECO:0000256" key="1">
    <source>
        <dbReference type="SAM" id="MobiDB-lite"/>
    </source>
</evidence>
<dbReference type="Pfam" id="PF00563">
    <property type="entry name" value="EAL"/>
    <property type="match status" value="1"/>
</dbReference>
<dbReference type="InterPro" id="IPR013656">
    <property type="entry name" value="PAS_4"/>
</dbReference>
<dbReference type="SMART" id="SM00086">
    <property type="entry name" value="PAC"/>
    <property type="match status" value="2"/>
</dbReference>
<keyword evidence="2" id="KW-0472">Membrane</keyword>
<dbReference type="SUPFAM" id="SSF141868">
    <property type="entry name" value="EAL domain-like"/>
    <property type="match status" value="1"/>
</dbReference>
<dbReference type="CDD" id="cd01949">
    <property type="entry name" value="GGDEF"/>
    <property type="match status" value="1"/>
</dbReference>
<dbReference type="InterPro" id="IPR052155">
    <property type="entry name" value="Biofilm_reg_signaling"/>
</dbReference>
<dbReference type="Pfam" id="PF00990">
    <property type="entry name" value="GGDEF"/>
    <property type="match status" value="1"/>
</dbReference>
<dbReference type="SUPFAM" id="SSF55073">
    <property type="entry name" value="Nucleotide cyclase"/>
    <property type="match status" value="1"/>
</dbReference>
<organism evidence="7 8">
    <name type="scientific">Roseateles albus</name>
    <dbReference type="NCBI Taxonomy" id="2987525"/>
    <lineage>
        <taxon>Bacteria</taxon>
        <taxon>Pseudomonadati</taxon>
        <taxon>Pseudomonadota</taxon>
        <taxon>Betaproteobacteria</taxon>
        <taxon>Burkholderiales</taxon>
        <taxon>Sphaerotilaceae</taxon>
        <taxon>Roseateles</taxon>
    </lineage>
</organism>
<sequence>MQNPSRLDFMDMQASQSARETQPQQGKTTTFRLYAGASTIVLIALLAALYAAWHLRQEMEARLNGGTQHLARALEGTFDGLIDTLDVALQAAADEIEHQQAGGTPDPQEITALLSRQQQRVPHVAFLRATDEFGQVIYGLDAPSTKASMADREFFVHLRDDASLGLYVAKPVVGRIDKRLLWTFARRIKRADGGFGGTVYASIALADLEQMLAQIKMAPGGSIALRDRDLGLMARQTFGHDNPIALGTRLLSEPALQAMRLKPEEGSYISDGSSLDALSRSYSYRRSQKYGYLVNVGLAREQELGHWRTQALILGALVAALAFALFKLVRQMNLTMRQQNEFIASMQAKEAALRAEHQALMDAEAQHLNLLRKLDAGIVVHAPDTRILFSNARAAEILGLSDEQMQGRMAIDPAWCFLDLAGVILRPEQYPVSLVIQTGEPLRDMEFAIKKPSQQSLTWVSVSAFADLDAQGRIDKVVVNFYDISARKAAEFVWRFAFESAGDGVWDLNLETEEAHYSQRYQEMLGYVDDEFPRTHQAWMELIHPDDKPRLLQIMEDYLQRRSETYAAEYRLRCKNGDYKWIYARGSVVSRSAEGQPLRMVGTHTDISALKAVEEKIWLQANYDGLTHLPNRQLFHDRLEQLIKKAQRDQERVAVLFIDLDHFKEVNDTLGHDVGDELLEEAALRIKDSVRDCDTVARLGGDEFTVLLPELHDLAVIGALAQKIIERVSLPYLLRGAELHVSASIGIAIYPDDATTVIDLTKNADQAMYVAKSQGRHCFRFFTRAMQDDALLHMVLASDLRHALGAGQLTLHYQPIVDLAGGRVRKAEALLRWLHPTRGQIPPSQFIPIAEETGLINPIGAWVMRQAIAQVVDWKQRLGVELQISVNKSPVQFLADQHQQEDWLILLEQLGLSGSDIVVEITEGVLMDNDMRVAARLLEYRDLGVQVAIDDFGTGYSSLSYLKKLDVDFLKIDQSFTRNLAPDSHDLSLCEAIVVMAHKLGIQVIAEGVETEAQRDLLRQINCDFAQGYLFAKAQPALEFERLFLKPAPAR</sequence>
<keyword evidence="2" id="KW-0812">Transmembrane</keyword>
<feature type="compositionally biased region" description="Polar residues" evidence="1">
    <location>
        <begin position="13"/>
        <end position="27"/>
    </location>
</feature>
<keyword evidence="8" id="KW-1185">Reference proteome</keyword>
<dbReference type="CDD" id="cd12915">
    <property type="entry name" value="PDC2_DGC_like"/>
    <property type="match status" value="1"/>
</dbReference>
<dbReference type="CDD" id="cd00130">
    <property type="entry name" value="PAS"/>
    <property type="match status" value="2"/>
</dbReference>